<gene>
    <name evidence="3" type="ORF">UCRPC4_g03111</name>
</gene>
<evidence type="ECO:0000259" key="2">
    <source>
        <dbReference type="Pfam" id="PF25995"/>
    </source>
</evidence>
<dbReference type="OrthoDB" id="19806at2759"/>
<dbReference type="Pfam" id="PF25995">
    <property type="entry name" value="STB6_N"/>
    <property type="match status" value="1"/>
</dbReference>
<feature type="compositionally biased region" description="Polar residues" evidence="1">
    <location>
        <begin position="451"/>
        <end position="462"/>
    </location>
</feature>
<reference evidence="3 4" key="1">
    <citation type="submission" date="2015-05" db="EMBL/GenBank/DDBJ databases">
        <title>Distinctive expansion of gene families associated with plant cell wall degradation and secondary metabolism in the genomes of grapevine trunk pathogens.</title>
        <authorList>
            <person name="Lawrence D.P."/>
            <person name="Travadon R."/>
            <person name="Rolshausen P.E."/>
            <person name="Baumgartner K."/>
        </authorList>
    </citation>
    <scope>NUCLEOTIDE SEQUENCE [LARGE SCALE GENOMIC DNA]</scope>
    <source>
        <strain evidence="3">UCRPC4</strain>
    </source>
</reference>
<dbReference type="GO" id="GO:0070822">
    <property type="term" value="C:Sin3-type complex"/>
    <property type="evidence" value="ECO:0007669"/>
    <property type="project" value="TreeGrafter"/>
</dbReference>
<feature type="region of interest" description="Disordered" evidence="1">
    <location>
        <begin position="441"/>
        <end position="484"/>
    </location>
</feature>
<sequence length="774" mass="87501">MRRLQGYEMYLVEQWACSRTHPTFMIAVYTGDMSQSILVGVLSVPTDESSWSSRLKVYFQAVQQFHARKKETPLGTIMVTNLSSFPSALTVISVPDGEIKKHREDFIVNEDLKRMGCLGRAGMNLQSPPPSAQAKFFHIYHISEKVPLYTAVMDLVKLCQLALVIFDKLKLAFADGLLCDVTESALTDWWSDIGTDMFNLEPNDGILGPTTVSALVGLLVGSHNRLKAFGAPVAKDPFEVDATKRALSYFQKTQKLPRTRRLDRQTVEKLQRVTAKAASGEGWTVPRAVKSTVAELSGKGGDMVMGMVGGSREKAGIAEVETLDLERMSQLVTGARARWLWQGKPIKAGTADQNVANNDPKDVVFSSDERGGYVWTTKRRDTGLDRLRSRAASPNVDETSSYPEQRSGLDRLRNRVGMVSGKSHQHQHQYHPLHHLYSRESGIHGEDKGSTQRFNTETNSTLVDREDALISNRQSDPADSLKDSDIDRIEPSIMNDSKQSFGHNATDYLSPDIVISRAEEEERGRSPFRDDGLSLKQSLDREKSPAMDLENYRDVIPIIDTQQPESRYLRRSRSAILLRKIELESGKADRFSRHPSFSMIEGSVLTRNNITDETISIPDTDLVQRMQQHESMSKIRRDLAKKVVFLEKVTLRFTQMNVDVIDDLEEFEQRQTEELSQLYNEKLDEFLTIKTHSKELFNDERGRLEENVRKVDTLGAKLDYELNALESRIEDVEDGITAFEQSIIDIEGRIQNLVKDNTPSGSWFSWLGWSSSRK</sequence>
<dbReference type="EMBL" id="LCWF01000073">
    <property type="protein sequence ID" value="KKY22785.1"/>
    <property type="molecule type" value="Genomic_DNA"/>
</dbReference>
<reference evidence="3 4" key="2">
    <citation type="submission" date="2015-05" db="EMBL/GenBank/DDBJ databases">
        <authorList>
            <person name="Morales-Cruz A."/>
            <person name="Amrine K.C."/>
            <person name="Cantu D."/>
        </authorList>
    </citation>
    <scope>NUCLEOTIDE SEQUENCE [LARGE SCALE GENOMIC DNA]</scope>
    <source>
        <strain evidence="3">UCRPC4</strain>
    </source>
</reference>
<proteinExistence type="predicted"/>
<feature type="domain" description="STB6-like N-terminal" evidence="2">
    <location>
        <begin position="3"/>
        <end position="115"/>
    </location>
</feature>
<evidence type="ECO:0000313" key="4">
    <source>
        <dbReference type="Proteomes" id="UP000053317"/>
    </source>
</evidence>
<dbReference type="PANTHER" id="PTHR31011:SF2">
    <property type="entry name" value="PROTEIN STB2-RELATED"/>
    <property type="match status" value="1"/>
</dbReference>
<feature type="compositionally biased region" description="Basic and acidic residues" evidence="1">
    <location>
        <begin position="441"/>
        <end position="450"/>
    </location>
</feature>
<name>A0A0G2H1W8_PHACM</name>
<feature type="region of interest" description="Disordered" evidence="1">
    <location>
        <begin position="519"/>
        <end position="544"/>
    </location>
</feature>
<dbReference type="InterPro" id="IPR059025">
    <property type="entry name" value="STB6_N"/>
</dbReference>
<accession>A0A0G2H1W8</accession>
<comment type="caution">
    <text evidence="3">The sequence shown here is derived from an EMBL/GenBank/DDBJ whole genome shotgun (WGS) entry which is preliminary data.</text>
</comment>
<dbReference type="InterPro" id="IPR038919">
    <property type="entry name" value="STB2/STB2"/>
</dbReference>
<protein>
    <submittedName>
        <fullName evidence="3">Putative sin3 complex subunit</fullName>
    </submittedName>
</protein>
<dbReference type="PANTHER" id="PTHR31011">
    <property type="entry name" value="PROTEIN STB2-RELATED"/>
    <property type="match status" value="1"/>
</dbReference>
<feature type="region of interest" description="Disordered" evidence="1">
    <location>
        <begin position="388"/>
        <end position="410"/>
    </location>
</feature>
<evidence type="ECO:0000256" key="1">
    <source>
        <dbReference type="SAM" id="MobiDB-lite"/>
    </source>
</evidence>
<dbReference type="AlphaFoldDB" id="A0A0G2H1W8"/>
<evidence type="ECO:0000313" key="3">
    <source>
        <dbReference type="EMBL" id="KKY22785.1"/>
    </source>
</evidence>
<organism evidence="3 4">
    <name type="scientific">Phaeomoniella chlamydospora</name>
    <name type="common">Phaeoacremonium chlamydosporum</name>
    <dbReference type="NCBI Taxonomy" id="158046"/>
    <lineage>
        <taxon>Eukaryota</taxon>
        <taxon>Fungi</taxon>
        <taxon>Dikarya</taxon>
        <taxon>Ascomycota</taxon>
        <taxon>Pezizomycotina</taxon>
        <taxon>Eurotiomycetes</taxon>
        <taxon>Chaetothyriomycetidae</taxon>
        <taxon>Phaeomoniellales</taxon>
        <taxon>Phaeomoniellaceae</taxon>
        <taxon>Phaeomoniella</taxon>
    </lineage>
</organism>
<dbReference type="Proteomes" id="UP000053317">
    <property type="component" value="Unassembled WGS sequence"/>
</dbReference>
<keyword evidence="4" id="KW-1185">Reference proteome</keyword>